<accession>A0A2P6TMS8</accession>
<evidence type="ECO:0000256" key="1">
    <source>
        <dbReference type="ARBA" id="ARBA00022723"/>
    </source>
</evidence>
<dbReference type="Pfam" id="PF03110">
    <property type="entry name" value="SBP"/>
    <property type="match status" value="1"/>
</dbReference>
<dbReference type="InterPro" id="IPR004333">
    <property type="entry name" value="SBP_dom"/>
</dbReference>
<dbReference type="InterPro" id="IPR036893">
    <property type="entry name" value="SBP_sf"/>
</dbReference>
<name>A0A2P6TMS8_CHLSO</name>
<sequence>MASPCRKRKQSGDLPPLAGEALARAILALPPQPQPICCRVEGCRQPLAPGYHKKYRICLHHSTSEQLCIEGKTCRWCQQCGRFHTLEVFDGKYRSCRYSLARHQERRKRRHAVVSASLKKSKLAQPPPQEQQSLSSEQESQPMAAGSEAPEQPQPEPLPLPAPAPAAVQAAVEPQQAQLMWQARQAQQQAQEAQQQAQQAQQQQRWDMDWADDPLIASPLDCPPSPAISWLKDFEL</sequence>
<dbReference type="Proteomes" id="UP000239899">
    <property type="component" value="Unassembled WGS sequence"/>
</dbReference>
<comment type="caution">
    <text evidence="6">The sequence shown here is derived from an EMBL/GenBank/DDBJ whole genome shotgun (WGS) entry which is preliminary data.</text>
</comment>
<feature type="compositionally biased region" description="Pro residues" evidence="4">
    <location>
        <begin position="152"/>
        <end position="164"/>
    </location>
</feature>
<evidence type="ECO:0000256" key="3">
    <source>
        <dbReference type="ARBA" id="ARBA00022833"/>
    </source>
</evidence>
<dbReference type="GO" id="GO:0005634">
    <property type="term" value="C:nucleus"/>
    <property type="evidence" value="ECO:0007669"/>
    <property type="project" value="InterPro"/>
</dbReference>
<feature type="compositionally biased region" description="Low complexity" evidence="4">
    <location>
        <begin position="165"/>
        <end position="204"/>
    </location>
</feature>
<dbReference type="GO" id="GO:0008270">
    <property type="term" value="F:zinc ion binding"/>
    <property type="evidence" value="ECO:0007669"/>
    <property type="project" value="UniProtKB-KW"/>
</dbReference>
<dbReference type="PANTHER" id="PTHR31251">
    <property type="entry name" value="SQUAMOSA PROMOTER-BINDING-LIKE PROTEIN 4"/>
    <property type="match status" value="1"/>
</dbReference>
<keyword evidence="1" id="KW-0479">Metal-binding</keyword>
<organism evidence="6 7">
    <name type="scientific">Chlorella sorokiniana</name>
    <name type="common">Freshwater green alga</name>
    <dbReference type="NCBI Taxonomy" id="3076"/>
    <lineage>
        <taxon>Eukaryota</taxon>
        <taxon>Viridiplantae</taxon>
        <taxon>Chlorophyta</taxon>
        <taxon>core chlorophytes</taxon>
        <taxon>Trebouxiophyceae</taxon>
        <taxon>Chlorellales</taxon>
        <taxon>Chlorellaceae</taxon>
        <taxon>Chlorella clade</taxon>
        <taxon>Chlorella</taxon>
    </lineage>
</organism>
<dbReference type="PROSITE" id="PS51141">
    <property type="entry name" value="ZF_SBP"/>
    <property type="match status" value="1"/>
</dbReference>
<dbReference type="GO" id="GO:0003677">
    <property type="term" value="F:DNA binding"/>
    <property type="evidence" value="ECO:0007669"/>
    <property type="project" value="InterPro"/>
</dbReference>
<dbReference type="EMBL" id="LHPG02000011">
    <property type="protein sequence ID" value="PRW45644.1"/>
    <property type="molecule type" value="Genomic_DNA"/>
</dbReference>
<feature type="compositionally biased region" description="Low complexity" evidence="4">
    <location>
        <begin position="130"/>
        <end position="142"/>
    </location>
</feature>
<proteinExistence type="predicted"/>
<protein>
    <submittedName>
        <fullName evidence="6">Squamosa promoter-binding 12</fullName>
    </submittedName>
</protein>
<keyword evidence="3" id="KW-0862">Zinc</keyword>
<evidence type="ECO:0000313" key="6">
    <source>
        <dbReference type="EMBL" id="PRW45644.1"/>
    </source>
</evidence>
<evidence type="ECO:0000259" key="5">
    <source>
        <dbReference type="PROSITE" id="PS51141"/>
    </source>
</evidence>
<feature type="region of interest" description="Disordered" evidence="4">
    <location>
        <begin position="107"/>
        <end position="221"/>
    </location>
</feature>
<keyword evidence="7" id="KW-1185">Reference proteome</keyword>
<feature type="domain" description="SBP-type" evidence="5">
    <location>
        <begin position="35"/>
        <end position="110"/>
    </location>
</feature>
<keyword evidence="2" id="KW-0863">Zinc-finger</keyword>
<dbReference type="SUPFAM" id="SSF103612">
    <property type="entry name" value="SBT domain"/>
    <property type="match status" value="1"/>
</dbReference>
<reference evidence="6 7" key="1">
    <citation type="journal article" date="2018" name="Plant J.">
        <title>Genome sequences of Chlorella sorokiniana UTEX 1602 and Micractinium conductrix SAG 241.80: implications to maltose excretion by a green alga.</title>
        <authorList>
            <person name="Arriola M.B."/>
            <person name="Velmurugan N."/>
            <person name="Zhang Y."/>
            <person name="Plunkett M.H."/>
            <person name="Hondzo H."/>
            <person name="Barney B.M."/>
        </authorList>
    </citation>
    <scope>NUCLEOTIDE SEQUENCE [LARGE SCALE GENOMIC DNA]</scope>
    <source>
        <strain evidence="7">UTEX 1602</strain>
    </source>
</reference>
<dbReference type="OrthoDB" id="515760at2759"/>
<gene>
    <name evidence="6" type="ORF">C2E21_5917</name>
</gene>
<evidence type="ECO:0000313" key="7">
    <source>
        <dbReference type="Proteomes" id="UP000239899"/>
    </source>
</evidence>
<dbReference type="InterPro" id="IPR044817">
    <property type="entry name" value="SBP-like"/>
</dbReference>
<dbReference type="PANTHER" id="PTHR31251:SF169">
    <property type="entry name" value="SQUAMOSA PROMOTER-BINDING-LIKE PROTEIN 8"/>
    <property type="match status" value="1"/>
</dbReference>
<dbReference type="AlphaFoldDB" id="A0A2P6TMS8"/>
<evidence type="ECO:0000256" key="2">
    <source>
        <dbReference type="ARBA" id="ARBA00022771"/>
    </source>
</evidence>
<dbReference type="Gene3D" id="4.10.1100.10">
    <property type="entry name" value="Transcription factor, SBP-box domain"/>
    <property type="match status" value="1"/>
</dbReference>
<evidence type="ECO:0000256" key="4">
    <source>
        <dbReference type="SAM" id="MobiDB-lite"/>
    </source>
</evidence>